<evidence type="ECO:0000256" key="1">
    <source>
        <dbReference type="SAM" id="Phobius"/>
    </source>
</evidence>
<dbReference type="AlphaFoldDB" id="A0A8J2TPN7"/>
<feature type="transmembrane region" description="Helical" evidence="1">
    <location>
        <begin position="6"/>
        <end position="27"/>
    </location>
</feature>
<proteinExistence type="predicted"/>
<feature type="transmembrane region" description="Helical" evidence="1">
    <location>
        <begin position="82"/>
        <end position="99"/>
    </location>
</feature>
<keyword evidence="1" id="KW-1133">Transmembrane helix</keyword>
<keyword evidence="3" id="KW-1185">Reference proteome</keyword>
<keyword evidence="1" id="KW-0812">Transmembrane</keyword>
<feature type="transmembrane region" description="Helical" evidence="1">
    <location>
        <begin position="136"/>
        <end position="153"/>
    </location>
</feature>
<reference evidence="2" key="2">
    <citation type="submission" date="2020-09" db="EMBL/GenBank/DDBJ databases">
        <authorList>
            <person name="Sun Q."/>
            <person name="Zhou Y."/>
        </authorList>
    </citation>
    <scope>NUCLEOTIDE SEQUENCE</scope>
    <source>
        <strain evidence="2">CGMCC 1.12360</strain>
    </source>
</reference>
<evidence type="ECO:0000313" key="3">
    <source>
        <dbReference type="Proteomes" id="UP000602050"/>
    </source>
</evidence>
<dbReference type="EMBL" id="BMEV01000058">
    <property type="protein sequence ID" value="GFZ84597.1"/>
    <property type="molecule type" value="Genomic_DNA"/>
</dbReference>
<reference evidence="2" key="1">
    <citation type="journal article" date="2014" name="Int. J. Syst. Evol. Microbiol.">
        <title>Complete genome sequence of Corynebacterium casei LMG S-19264T (=DSM 44701T), isolated from a smear-ripened cheese.</title>
        <authorList>
            <consortium name="US DOE Joint Genome Institute (JGI-PGF)"/>
            <person name="Walter F."/>
            <person name="Albersmeier A."/>
            <person name="Kalinowski J."/>
            <person name="Ruckert C."/>
        </authorList>
    </citation>
    <scope>NUCLEOTIDE SEQUENCE</scope>
    <source>
        <strain evidence="2">CGMCC 1.12360</strain>
    </source>
</reference>
<gene>
    <name evidence="2" type="ORF">GCM10010978_26110</name>
</gene>
<feature type="transmembrane region" description="Helical" evidence="1">
    <location>
        <begin position="160"/>
        <end position="180"/>
    </location>
</feature>
<accession>A0A8J2TPN7</accession>
<protein>
    <submittedName>
        <fullName evidence="2">Uncharacterized protein</fullName>
    </submittedName>
</protein>
<dbReference type="Proteomes" id="UP000602050">
    <property type="component" value="Unassembled WGS sequence"/>
</dbReference>
<feature type="transmembrane region" description="Helical" evidence="1">
    <location>
        <begin position="47"/>
        <end position="67"/>
    </location>
</feature>
<name>A0A8J2TPN7_9BACI</name>
<organism evidence="2 3">
    <name type="scientific">Compostibacillus humi</name>
    <dbReference type="NCBI Taxonomy" id="1245525"/>
    <lineage>
        <taxon>Bacteria</taxon>
        <taxon>Bacillati</taxon>
        <taxon>Bacillota</taxon>
        <taxon>Bacilli</taxon>
        <taxon>Bacillales</taxon>
        <taxon>Bacillaceae</taxon>
        <taxon>Compostibacillus</taxon>
    </lineage>
</organism>
<comment type="caution">
    <text evidence="2">The sequence shown here is derived from an EMBL/GenBank/DDBJ whole genome shotgun (WGS) entry which is preliminary data.</text>
</comment>
<feature type="transmembrane region" description="Helical" evidence="1">
    <location>
        <begin position="186"/>
        <end position="209"/>
    </location>
</feature>
<sequence length="216" mass="24864">MMAIASKLTSIGIIAFSFAIGILSLYYFSDLTKDEKKKHLEELLSQIINFVLLIWLGKIILNISGFLSDPLSILAYPSDSKVFYFAIVFITVLLLYKAKRKNLHMLPLFKSFAHFFLISSFVYEFIQFMIKDNRYAFGQLLLLAVLIGVFFFLRERIKVTILLMVIVAVWSAGMIILGFMQPFITVFGYLMAPWFIVLFFVASMLGLTFKLRIDDI</sequence>
<feature type="transmembrane region" description="Helical" evidence="1">
    <location>
        <begin position="111"/>
        <end position="130"/>
    </location>
</feature>
<keyword evidence="1" id="KW-0472">Membrane</keyword>
<evidence type="ECO:0000313" key="2">
    <source>
        <dbReference type="EMBL" id="GFZ84597.1"/>
    </source>
</evidence>